<accession>A0A5S4HAU5</accession>
<feature type="transmembrane region" description="Helical" evidence="1">
    <location>
        <begin position="178"/>
        <end position="200"/>
    </location>
</feature>
<keyword evidence="1" id="KW-0812">Transmembrane</keyword>
<dbReference type="AlphaFoldDB" id="A0A5S4HAU5"/>
<evidence type="ECO:0000313" key="3">
    <source>
        <dbReference type="Proteomes" id="UP000305238"/>
    </source>
</evidence>
<organism evidence="2 3">
    <name type="scientific">Actinomadura geliboluensis</name>
    <dbReference type="NCBI Taxonomy" id="882440"/>
    <lineage>
        <taxon>Bacteria</taxon>
        <taxon>Bacillati</taxon>
        <taxon>Actinomycetota</taxon>
        <taxon>Actinomycetes</taxon>
        <taxon>Streptosporangiales</taxon>
        <taxon>Thermomonosporaceae</taxon>
        <taxon>Actinomadura</taxon>
    </lineage>
</organism>
<feature type="transmembrane region" description="Helical" evidence="1">
    <location>
        <begin position="61"/>
        <end position="85"/>
    </location>
</feature>
<gene>
    <name evidence="2" type="ORF">ETD96_21870</name>
</gene>
<dbReference type="RefSeq" id="WP_138638337.1">
    <property type="nucleotide sequence ID" value="NZ_VCKZ01000162.1"/>
</dbReference>
<keyword evidence="3" id="KW-1185">Reference proteome</keyword>
<keyword evidence="1" id="KW-0472">Membrane</keyword>
<proteinExistence type="predicted"/>
<keyword evidence="1" id="KW-1133">Transmembrane helix</keyword>
<dbReference type="Proteomes" id="UP000305238">
    <property type="component" value="Unassembled WGS sequence"/>
</dbReference>
<feature type="transmembrane region" description="Helical" evidence="1">
    <location>
        <begin position="20"/>
        <end position="41"/>
    </location>
</feature>
<protein>
    <submittedName>
        <fullName evidence="2">DUF4386 domain-containing protein</fullName>
    </submittedName>
</protein>
<dbReference type="Pfam" id="PF14329">
    <property type="entry name" value="DUF4386"/>
    <property type="match status" value="1"/>
</dbReference>
<reference evidence="2 3" key="1">
    <citation type="submission" date="2019-05" db="EMBL/GenBank/DDBJ databases">
        <title>Draft genome sequence of Actinomadura geliboluensis A8036.</title>
        <authorList>
            <person name="Saricaoglu S."/>
            <person name="Isik K."/>
        </authorList>
    </citation>
    <scope>NUCLEOTIDE SEQUENCE [LARGE SCALE GENOMIC DNA]</scope>
    <source>
        <strain evidence="2 3">A8036</strain>
    </source>
</reference>
<evidence type="ECO:0000313" key="2">
    <source>
        <dbReference type="EMBL" id="TMR36000.1"/>
    </source>
</evidence>
<feature type="transmembrane region" description="Helical" evidence="1">
    <location>
        <begin position="206"/>
        <end position="227"/>
    </location>
</feature>
<dbReference type="InterPro" id="IPR025495">
    <property type="entry name" value="DUF4386"/>
</dbReference>
<dbReference type="OrthoDB" id="1176146at2"/>
<sequence length="241" mass="25078">METTSSRIPETSPDAVQRTARIAGVWFVLTFVLSIPAVLLYDPVLNDADYILGAGADGRVQLGALLEILTAVANVATAVVLFPVLKRQSEGIALGYVGTRILESTVIVMGIACVLAVVALRQDLAGEGGADAALIGRSLVAFKDQTFLLGPAFCAGFGNGILLGYLMYRSGLVPRPMALIGLIGGPIACATATAVLFGAYEQQSAVNFLFTAPEIVWEASLGIWLIAKGFRSVPAPPPSSA</sequence>
<dbReference type="EMBL" id="VCKZ01000162">
    <property type="protein sequence ID" value="TMR36000.1"/>
    <property type="molecule type" value="Genomic_DNA"/>
</dbReference>
<feature type="transmembrane region" description="Helical" evidence="1">
    <location>
        <begin position="147"/>
        <end position="166"/>
    </location>
</feature>
<name>A0A5S4HAU5_9ACTN</name>
<evidence type="ECO:0000256" key="1">
    <source>
        <dbReference type="SAM" id="Phobius"/>
    </source>
</evidence>
<comment type="caution">
    <text evidence="2">The sequence shown here is derived from an EMBL/GenBank/DDBJ whole genome shotgun (WGS) entry which is preliminary data.</text>
</comment>